<sequence>MPLWHNINMIENNYLWNKRAAKCLKNTHQIKTIGDLAEYRMGQGINCGKEACRNMADKIWEEIPAIINPNNQTPRKTRQLDLDHTPRRILMNQTAKMVTVFNPDITERHNALNQVRINGDKTKATKRRKSQREPREPAHRPTTIVDSDEEEDIERVEREKIIIWIITAAENHKYENGRTWMTIYYGEDDERNRNRKLGPGHQSTERAYIVALQEVAQRHQLEDVEIRLTSKKIIQMINKGARKGEDDDWIGIEMHEDCKILLQILRNREAKMQVALITKRSHEIKLIKKIKKRLWESKETITSQAVIRQTDTDYANTGAKLQTISQKTAYQLALKKNAKNPINEKTRRRLEVIKAEIETRSNVKPTDQMLFKKIKDVTPYRISDFLWKIIHGRIKCGAFFRYIPEWSEKEFCKCGETESISHILFNCETNHTRLIWIGIARLYKKVTGQTMRTPSITTLAGIGCLKIQHRGKERPEWTEIYKTLIITACWCIWKARNRRIFRDEETGVVRLLEEIGQELHQRIEIDFDWIKTLPNGKKKGSQVSKFIRQWCLNKVMAVVDTNFTTCEIKVKKALTRT</sequence>
<evidence type="ECO:0000313" key="3">
    <source>
        <dbReference type="Proteomes" id="UP000807306"/>
    </source>
</evidence>
<keyword evidence="3" id="KW-1185">Reference proteome</keyword>
<evidence type="ECO:0000256" key="1">
    <source>
        <dbReference type="SAM" id="MobiDB-lite"/>
    </source>
</evidence>
<dbReference type="Gene3D" id="3.30.420.10">
    <property type="entry name" value="Ribonuclease H-like superfamily/Ribonuclease H"/>
    <property type="match status" value="1"/>
</dbReference>
<evidence type="ECO:0008006" key="4">
    <source>
        <dbReference type="Google" id="ProtNLM"/>
    </source>
</evidence>
<dbReference type="GO" id="GO:0003676">
    <property type="term" value="F:nucleic acid binding"/>
    <property type="evidence" value="ECO:0007669"/>
    <property type="project" value="InterPro"/>
</dbReference>
<feature type="region of interest" description="Disordered" evidence="1">
    <location>
        <begin position="114"/>
        <end position="151"/>
    </location>
</feature>
<proteinExistence type="predicted"/>
<protein>
    <recommendedName>
        <fullName evidence="4">Reverse transcriptase zinc-binding domain-containing protein</fullName>
    </recommendedName>
</protein>
<comment type="caution">
    <text evidence="2">The sequence shown here is derived from an EMBL/GenBank/DDBJ whole genome shotgun (WGS) entry which is preliminary data.</text>
</comment>
<dbReference type="InterPro" id="IPR036397">
    <property type="entry name" value="RNaseH_sf"/>
</dbReference>
<gene>
    <name evidence="2" type="ORF">CPB83DRAFT_865575</name>
</gene>
<evidence type="ECO:0000313" key="2">
    <source>
        <dbReference type="EMBL" id="KAF9521274.1"/>
    </source>
</evidence>
<accession>A0A9P6E2I0</accession>
<dbReference type="Proteomes" id="UP000807306">
    <property type="component" value="Unassembled WGS sequence"/>
</dbReference>
<name>A0A9P6E2I0_9AGAR</name>
<dbReference type="OrthoDB" id="2976650at2759"/>
<dbReference type="AlphaFoldDB" id="A0A9P6E2I0"/>
<dbReference type="EMBL" id="MU158173">
    <property type="protein sequence ID" value="KAF9521274.1"/>
    <property type="molecule type" value="Genomic_DNA"/>
</dbReference>
<reference evidence="2" key="1">
    <citation type="submission" date="2020-11" db="EMBL/GenBank/DDBJ databases">
        <authorList>
            <consortium name="DOE Joint Genome Institute"/>
            <person name="Ahrendt S."/>
            <person name="Riley R."/>
            <person name="Andreopoulos W."/>
            <person name="Labutti K."/>
            <person name="Pangilinan J."/>
            <person name="Ruiz-Duenas F.J."/>
            <person name="Barrasa J.M."/>
            <person name="Sanchez-Garcia M."/>
            <person name="Camarero S."/>
            <person name="Miyauchi S."/>
            <person name="Serrano A."/>
            <person name="Linde D."/>
            <person name="Babiker R."/>
            <person name="Drula E."/>
            <person name="Ayuso-Fernandez I."/>
            <person name="Pacheco R."/>
            <person name="Padilla G."/>
            <person name="Ferreira P."/>
            <person name="Barriuso J."/>
            <person name="Kellner H."/>
            <person name="Castanera R."/>
            <person name="Alfaro M."/>
            <person name="Ramirez L."/>
            <person name="Pisabarro A.G."/>
            <person name="Kuo A."/>
            <person name="Tritt A."/>
            <person name="Lipzen A."/>
            <person name="He G."/>
            <person name="Yan M."/>
            <person name="Ng V."/>
            <person name="Cullen D."/>
            <person name="Martin F."/>
            <person name="Rosso M.-N."/>
            <person name="Henrissat B."/>
            <person name="Hibbett D."/>
            <person name="Martinez A.T."/>
            <person name="Grigoriev I.V."/>
        </authorList>
    </citation>
    <scope>NUCLEOTIDE SEQUENCE</scope>
    <source>
        <strain evidence="2">CBS 506.95</strain>
    </source>
</reference>
<organism evidence="2 3">
    <name type="scientific">Crepidotus variabilis</name>
    <dbReference type="NCBI Taxonomy" id="179855"/>
    <lineage>
        <taxon>Eukaryota</taxon>
        <taxon>Fungi</taxon>
        <taxon>Dikarya</taxon>
        <taxon>Basidiomycota</taxon>
        <taxon>Agaricomycotina</taxon>
        <taxon>Agaricomycetes</taxon>
        <taxon>Agaricomycetidae</taxon>
        <taxon>Agaricales</taxon>
        <taxon>Agaricineae</taxon>
        <taxon>Crepidotaceae</taxon>
        <taxon>Crepidotus</taxon>
    </lineage>
</organism>